<feature type="compositionally biased region" description="Basic and acidic residues" evidence="2">
    <location>
        <begin position="1"/>
        <end position="13"/>
    </location>
</feature>
<evidence type="ECO:0000313" key="4">
    <source>
        <dbReference type="Proteomes" id="UP000193218"/>
    </source>
</evidence>
<evidence type="ECO:0000256" key="2">
    <source>
        <dbReference type="SAM" id="MobiDB-lite"/>
    </source>
</evidence>
<sequence>MDIDNDRSARPDDDLAQLPEDDYGTDIELDEELERVLYRAESQVLQLPPPTLSDPFLVPPTLAVERDEEIDVADIVDLEDVTGSLQSSPFELFRPKGRLSVSDLVGLVWCEMQYDYRLRTLPHLPPHKRPTVITTRTGEQISVDKVKVEGKEKVLKRGQKIHKRLEKEIHPQEIVVRSETKEDVWGLRFLNMFAAIEALLTIGKCRELPVIGLVGGTLVMGVIDEIVREPIPVPKTSKAKKEPDKTQTSLTSFFSPTKPKTSTGPLTRASDSIPREADTLAGRLQLMLYKEILDAILLAEPIPEQDIETPPIVVSDSAILPTEVPFAWSTIFSHLGVQLDQPFSDHFLHESAPIVVGNELRFNVDKARTLRDMVRSWEQYVSILGLGTPIRNASRLKVLSVEEKNRGKTDDRLELVYRRAGSKKLKGDASASTRALETRPATLKGAALDQASTLHNSTLSEAEQLEEMLIQEALNESLRDGNQTSYMANAELDMSTYMRSASSSFGDDVDQADHIGDETIDEGLAWAAEVSFGIHQDEPILNDAKETVLRGSQSVASQSQNTPSSSPSSSSSSSPVIDKRRLPVHASVDSAATATSQSSFNRRGSSQGTSKAGSIIGKSVFTHSPRQLAIHLASTLQWWMGEREPKGVSVHETRRCGWCEFEEGCEWRAKKAEEALSNARSRLGR</sequence>
<dbReference type="EMBL" id="NBSH01000006">
    <property type="protein sequence ID" value="ORX37445.1"/>
    <property type="molecule type" value="Genomic_DNA"/>
</dbReference>
<organism evidence="3 4">
    <name type="scientific">Kockovaella imperatae</name>
    <dbReference type="NCBI Taxonomy" id="4999"/>
    <lineage>
        <taxon>Eukaryota</taxon>
        <taxon>Fungi</taxon>
        <taxon>Dikarya</taxon>
        <taxon>Basidiomycota</taxon>
        <taxon>Agaricomycotina</taxon>
        <taxon>Tremellomycetes</taxon>
        <taxon>Tremellales</taxon>
        <taxon>Cuniculitremaceae</taxon>
        <taxon>Kockovaella</taxon>
    </lineage>
</organism>
<dbReference type="GeneID" id="33560065"/>
<dbReference type="InterPro" id="IPR019190">
    <property type="entry name" value="EXOV"/>
</dbReference>
<feature type="region of interest" description="Disordered" evidence="2">
    <location>
        <begin position="549"/>
        <end position="612"/>
    </location>
</feature>
<dbReference type="OrthoDB" id="354769at2759"/>
<feature type="compositionally biased region" description="Polar residues" evidence="2">
    <location>
        <begin position="246"/>
        <end position="265"/>
    </location>
</feature>
<dbReference type="AlphaFoldDB" id="A0A1Y1UJZ2"/>
<comment type="similarity">
    <text evidence="1">Belongs to the EXO5 family.</text>
</comment>
<accession>A0A1Y1UJZ2</accession>
<name>A0A1Y1UJZ2_9TREE</name>
<dbReference type="GO" id="GO:0005634">
    <property type="term" value="C:nucleus"/>
    <property type="evidence" value="ECO:0007669"/>
    <property type="project" value="TreeGrafter"/>
</dbReference>
<comment type="caution">
    <text evidence="3">The sequence shown here is derived from an EMBL/GenBank/DDBJ whole genome shotgun (WGS) entry which is preliminary data.</text>
</comment>
<keyword evidence="3" id="KW-0378">Hydrolase</keyword>
<feature type="compositionally biased region" description="Polar residues" evidence="2">
    <location>
        <begin position="550"/>
        <end position="562"/>
    </location>
</feature>
<gene>
    <name evidence="3" type="ORF">BD324DRAFT_651039</name>
</gene>
<keyword evidence="3" id="KW-0540">Nuclease</keyword>
<dbReference type="PANTHER" id="PTHR14464">
    <property type="entry name" value="EXONUCLEASE V"/>
    <property type="match status" value="1"/>
</dbReference>
<proteinExistence type="inferred from homology"/>
<dbReference type="PANTHER" id="PTHR14464:SF4">
    <property type="entry name" value="EXONUCLEASE V"/>
    <property type="match status" value="1"/>
</dbReference>
<feature type="region of interest" description="Disordered" evidence="2">
    <location>
        <begin position="1"/>
        <end position="24"/>
    </location>
</feature>
<reference evidence="3 4" key="1">
    <citation type="submission" date="2017-03" db="EMBL/GenBank/DDBJ databases">
        <title>Widespread Adenine N6-methylation of Active Genes in Fungi.</title>
        <authorList>
            <consortium name="DOE Joint Genome Institute"/>
            <person name="Mondo S.J."/>
            <person name="Dannebaum R.O."/>
            <person name="Kuo R.C."/>
            <person name="Louie K.B."/>
            <person name="Bewick A.J."/>
            <person name="Labutti K."/>
            <person name="Haridas S."/>
            <person name="Kuo A."/>
            <person name="Salamov A."/>
            <person name="Ahrendt S.R."/>
            <person name="Lau R."/>
            <person name="Bowen B.P."/>
            <person name="Lipzen A."/>
            <person name="Sullivan W."/>
            <person name="Andreopoulos W.B."/>
            <person name="Clum A."/>
            <person name="Lindquist E."/>
            <person name="Daum C."/>
            <person name="Northen T.R."/>
            <person name="Ramamoorthy G."/>
            <person name="Schmitz R.J."/>
            <person name="Gryganskyi A."/>
            <person name="Culley D."/>
            <person name="Magnuson J."/>
            <person name="James T.Y."/>
            <person name="O'Malley M.A."/>
            <person name="Stajich J.E."/>
            <person name="Spatafora J.W."/>
            <person name="Visel A."/>
            <person name="Grigoriev I.V."/>
        </authorList>
    </citation>
    <scope>NUCLEOTIDE SEQUENCE [LARGE SCALE GENOMIC DNA]</scope>
    <source>
        <strain evidence="3 4">NRRL Y-17943</strain>
    </source>
</reference>
<keyword evidence="3" id="KW-0269">Exonuclease</keyword>
<dbReference type="RefSeq" id="XP_021871483.1">
    <property type="nucleotide sequence ID" value="XM_022018256.1"/>
</dbReference>
<protein>
    <submittedName>
        <fullName evidence="3">Exonuclease V</fullName>
    </submittedName>
</protein>
<dbReference type="Pfam" id="PF09810">
    <property type="entry name" value="Exo5"/>
    <property type="match status" value="2"/>
</dbReference>
<dbReference type="FunCoup" id="A0A1Y1UJZ2">
    <property type="interactions" value="172"/>
</dbReference>
<dbReference type="GO" id="GO:0036297">
    <property type="term" value="P:interstrand cross-link repair"/>
    <property type="evidence" value="ECO:0007669"/>
    <property type="project" value="TreeGrafter"/>
</dbReference>
<feature type="compositionally biased region" description="Polar residues" evidence="2">
    <location>
        <begin position="590"/>
        <end position="612"/>
    </location>
</feature>
<dbReference type="GO" id="GO:0005739">
    <property type="term" value="C:mitochondrion"/>
    <property type="evidence" value="ECO:0007669"/>
    <property type="project" value="TreeGrafter"/>
</dbReference>
<dbReference type="GO" id="GO:0045145">
    <property type="term" value="F:single-stranded DNA 5'-3' DNA exonuclease activity"/>
    <property type="evidence" value="ECO:0007669"/>
    <property type="project" value="InterPro"/>
</dbReference>
<feature type="region of interest" description="Disordered" evidence="2">
    <location>
        <begin position="234"/>
        <end position="271"/>
    </location>
</feature>
<keyword evidence="4" id="KW-1185">Reference proteome</keyword>
<evidence type="ECO:0000256" key="1">
    <source>
        <dbReference type="ARBA" id="ARBA00009797"/>
    </source>
</evidence>
<evidence type="ECO:0000313" key="3">
    <source>
        <dbReference type="EMBL" id="ORX37445.1"/>
    </source>
</evidence>
<dbReference type="InParanoid" id="A0A1Y1UJZ2"/>
<feature type="compositionally biased region" description="Low complexity" evidence="2">
    <location>
        <begin position="563"/>
        <end position="575"/>
    </location>
</feature>
<dbReference type="Proteomes" id="UP000193218">
    <property type="component" value="Unassembled WGS sequence"/>
</dbReference>